<evidence type="ECO:0000313" key="4">
    <source>
        <dbReference type="Proteomes" id="UP000557344"/>
    </source>
</evidence>
<reference evidence="3 4" key="1">
    <citation type="submission" date="2020-08" db="EMBL/GenBank/DDBJ databases">
        <title>Genomic Encyclopedia of Type Strains, Phase IV (KMG-V): Genome sequencing to study the core and pangenomes of soil and plant-associated prokaryotes.</title>
        <authorList>
            <person name="Whitman W."/>
        </authorList>
    </citation>
    <scope>NUCLEOTIDE SEQUENCE [LARGE SCALE GENOMIC DNA]</scope>
    <source>
        <strain evidence="1 4">SEMIA 471</strain>
        <strain evidence="2 3">SEMIA 489</strain>
    </source>
</reference>
<dbReference type="EMBL" id="JACIID010000008">
    <property type="protein sequence ID" value="MBB4537126.1"/>
    <property type="molecule type" value="Genomic_DNA"/>
</dbReference>
<name>A0A7W6VBM4_RHIET</name>
<dbReference type="EMBL" id="JACIHU010000008">
    <property type="protein sequence ID" value="MBB4481261.1"/>
    <property type="molecule type" value="Genomic_DNA"/>
</dbReference>
<dbReference type="Proteomes" id="UP000523431">
    <property type="component" value="Unassembled WGS sequence"/>
</dbReference>
<evidence type="ECO:0000313" key="3">
    <source>
        <dbReference type="Proteomes" id="UP000523431"/>
    </source>
</evidence>
<dbReference type="Proteomes" id="UP000557344">
    <property type="component" value="Unassembled WGS sequence"/>
</dbReference>
<gene>
    <name evidence="1" type="ORF">GGE46_003857</name>
    <name evidence="2" type="ORF">GGE57_003890</name>
</gene>
<protein>
    <submittedName>
        <fullName evidence="1">Uncharacterized protein</fullName>
    </submittedName>
</protein>
<organism evidence="1 4">
    <name type="scientific">Rhizobium etli</name>
    <dbReference type="NCBI Taxonomy" id="29449"/>
    <lineage>
        <taxon>Bacteria</taxon>
        <taxon>Pseudomonadati</taxon>
        <taxon>Pseudomonadota</taxon>
        <taxon>Alphaproteobacteria</taxon>
        <taxon>Hyphomicrobiales</taxon>
        <taxon>Rhizobiaceae</taxon>
        <taxon>Rhizobium/Agrobacterium group</taxon>
        <taxon>Rhizobium</taxon>
    </lineage>
</organism>
<comment type="caution">
    <text evidence="1">The sequence shown here is derived from an EMBL/GenBank/DDBJ whole genome shotgun (WGS) entry which is preliminary data.</text>
</comment>
<evidence type="ECO:0000313" key="1">
    <source>
        <dbReference type="EMBL" id="MBB4481261.1"/>
    </source>
</evidence>
<proteinExistence type="predicted"/>
<dbReference type="AlphaFoldDB" id="A0A7W6VBM4"/>
<evidence type="ECO:0000313" key="2">
    <source>
        <dbReference type="EMBL" id="MBB4537126.1"/>
    </source>
</evidence>
<accession>A0A7W6VBM4</accession>
<sequence length="40" mass="4111">MTTLATTALASLLDYPGARRAASPGHGLGVAVGPRDREFL</sequence>